<feature type="compositionally biased region" description="Polar residues" evidence="1">
    <location>
        <begin position="129"/>
        <end position="149"/>
    </location>
</feature>
<evidence type="ECO:0000256" key="1">
    <source>
        <dbReference type="SAM" id="MobiDB-lite"/>
    </source>
</evidence>
<sequence>MSEDSALWSDSSDSESTVESIASLRELRDPTERYPIFFDSPGSNDFSASVDHPVDHPVLADHSLWSDSSDSESTVESIASLRELRDPTERYPIFFDSPGSNEFSASVDHLVDHPVDHQAPANHSPGPIRSSSQQPLLSENDSPTDSLSSVKSVAARVHFTLETLHSDAQYSSPSLWSQNLTGTNHYFREKKWDFFPELATPSAKQASLQTGLGLSNGKPRKDGRFNLAAKRRGSHSPDRAGLGLAQKVRDSVKTYVHRTLLSRPTTEPKAKD</sequence>
<name>A0A1Q5TR43_9EURO</name>
<protein>
    <submittedName>
        <fullName evidence="2">Uncharacterized protein</fullName>
    </submittedName>
</protein>
<dbReference type="EMBL" id="MNBE01000624">
    <property type="protein sequence ID" value="OKP02675.1"/>
    <property type="molecule type" value="Genomic_DNA"/>
</dbReference>
<evidence type="ECO:0000313" key="2">
    <source>
        <dbReference type="EMBL" id="OKP02675.1"/>
    </source>
</evidence>
<accession>A0A1Q5TR43</accession>
<proteinExistence type="predicted"/>
<reference evidence="2 3" key="1">
    <citation type="submission" date="2016-10" db="EMBL/GenBank/DDBJ databases">
        <title>Genome sequence of the ascomycete fungus Penicillium subrubescens.</title>
        <authorList>
            <person name="De Vries R.P."/>
            <person name="Peng M."/>
            <person name="Dilokpimol A."/>
            <person name="Hilden K."/>
            <person name="Makela M.R."/>
            <person name="Grigoriev I."/>
            <person name="Riley R."/>
            <person name="Granchi Z."/>
        </authorList>
    </citation>
    <scope>NUCLEOTIDE SEQUENCE [LARGE SCALE GENOMIC DNA]</scope>
    <source>
        <strain evidence="2 3">CBS 132785</strain>
    </source>
</reference>
<evidence type="ECO:0000313" key="3">
    <source>
        <dbReference type="Proteomes" id="UP000186955"/>
    </source>
</evidence>
<keyword evidence="3" id="KW-1185">Reference proteome</keyword>
<organism evidence="2 3">
    <name type="scientific">Penicillium subrubescens</name>
    <dbReference type="NCBI Taxonomy" id="1316194"/>
    <lineage>
        <taxon>Eukaryota</taxon>
        <taxon>Fungi</taxon>
        <taxon>Dikarya</taxon>
        <taxon>Ascomycota</taxon>
        <taxon>Pezizomycotina</taxon>
        <taxon>Eurotiomycetes</taxon>
        <taxon>Eurotiomycetidae</taxon>
        <taxon>Eurotiales</taxon>
        <taxon>Aspergillaceae</taxon>
        <taxon>Penicillium</taxon>
    </lineage>
</organism>
<gene>
    <name evidence="2" type="ORF">PENSUB_6992</name>
</gene>
<feature type="region of interest" description="Disordered" evidence="1">
    <location>
        <begin position="1"/>
        <end position="21"/>
    </location>
</feature>
<dbReference type="AlphaFoldDB" id="A0A1Q5TR43"/>
<dbReference type="Proteomes" id="UP000186955">
    <property type="component" value="Unassembled WGS sequence"/>
</dbReference>
<feature type="region of interest" description="Disordered" evidence="1">
    <location>
        <begin position="115"/>
        <end position="149"/>
    </location>
</feature>
<feature type="region of interest" description="Disordered" evidence="1">
    <location>
        <begin position="209"/>
        <end position="244"/>
    </location>
</feature>
<comment type="caution">
    <text evidence="2">The sequence shown here is derived from an EMBL/GenBank/DDBJ whole genome shotgun (WGS) entry which is preliminary data.</text>
</comment>
<dbReference type="STRING" id="1316194.A0A1Q5TR43"/>